<dbReference type="OMA" id="MEREVCW"/>
<dbReference type="InterPro" id="IPR002401">
    <property type="entry name" value="Cyt_P450_E_grp-I"/>
</dbReference>
<dbReference type="InterPro" id="IPR017972">
    <property type="entry name" value="Cyt_P450_CS"/>
</dbReference>
<evidence type="ECO:0000256" key="4">
    <source>
        <dbReference type="ARBA" id="ARBA00023002"/>
    </source>
</evidence>
<evidence type="ECO:0000256" key="2">
    <source>
        <dbReference type="ARBA" id="ARBA00010617"/>
    </source>
</evidence>
<sequence length="495" mass="56940">MEFSAIDLALALSVVILLVFHFWLNRDSRRLPPSPLRPLPIVGNIFALISDQRSQFKQWREKCGDIFSLRIGSKFMVVLNGYDVIKEVLVQNADDFSDRPLTVFDLTSGLHSNGIITSSGKVWKEQRAVGLQILRNFGMGKNILAEQIQKEIHKYIEYLSENIDHPVDIDSATNISSSNIICSILFGQRFEYSDQSFRKLMDNIALLINNFIINSSVVFIPALRLLPGDWFRIKQTERGVQEMFQLFVSCIEKCRKGETGECFISEYLREQEKRVKSGIGTSMDDNNLKKVIFDLFITGSETTSTTLYWFVLYMLHYPDAQKRIFDEINEHVGTDRVPNIEDKQNLTYLNAAIMETQRLASIAPNGFIHTCPRDVTIRGYTIPKGAYVMPCLDSVLYDEKIWGQDVMSFRPERFIGHEGQLLTPEEFIPFGTGRRICFGKNMANVSMFLYVSNMIQKFEFQPMDPFHLPSTKYNMGLSVHPDHYQVKVVPRRSRN</sequence>
<keyword evidence="6 8" id="KW-0503">Monooxygenase</keyword>
<keyword evidence="9" id="KW-0472">Membrane</keyword>
<feature type="binding site" description="axial binding residue" evidence="7">
    <location>
        <position position="437"/>
    </location>
    <ligand>
        <name>heme</name>
        <dbReference type="ChEBI" id="CHEBI:30413"/>
    </ligand>
    <ligandPart>
        <name>Fe</name>
        <dbReference type="ChEBI" id="CHEBI:18248"/>
    </ligandPart>
</feature>
<dbReference type="GO" id="GO:0006805">
    <property type="term" value="P:xenobiotic metabolic process"/>
    <property type="evidence" value="ECO:0007669"/>
    <property type="project" value="TreeGrafter"/>
</dbReference>
<feature type="transmembrane region" description="Helical" evidence="9">
    <location>
        <begin position="291"/>
        <end position="315"/>
    </location>
</feature>
<gene>
    <name evidence="11" type="primary">LOC106060364</name>
</gene>
<dbReference type="GO" id="GO:0020037">
    <property type="term" value="F:heme binding"/>
    <property type="evidence" value="ECO:0007669"/>
    <property type="project" value="InterPro"/>
</dbReference>
<dbReference type="RefSeq" id="XP_055878584.1">
    <property type="nucleotide sequence ID" value="XM_056022609.1"/>
</dbReference>
<organism evidence="10 11">
    <name type="scientific">Biomphalaria glabrata</name>
    <name type="common">Bloodfluke planorb</name>
    <name type="synonym">Freshwater snail</name>
    <dbReference type="NCBI Taxonomy" id="6526"/>
    <lineage>
        <taxon>Eukaryota</taxon>
        <taxon>Metazoa</taxon>
        <taxon>Spiralia</taxon>
        <taxon>Lophotrochozoa</taxon>
        <taxon>Mollusca</taxon>
        <taxon>Gastropoda</taxon>
        <taxon>Heterobranchia</taxon>
        <taxon>Euthyneura</taxon>
        <taxon>Panpulmonata</taxon>
        <taxon>Hygrophila</taxon>
        <taxon>Lymnaeoidea</taxon>
        <taxon>Planorbidae</taxon>
        <taxon>Biomphalaria</taxon>
    </lineage>
</organism>
<evidence type="ECO:0000313" key="10">
    <source>
        <dbReference type="Proteomes" id="UP001165740"/>
    </source>
</evidence>
<dbReference type="InterPro" id="IPR001128">
    <property type="entry name" value="Cyt_P450"/>
</dbReference>
<dbReference type="GeneID" id="106060364"/>
<dbReference type="Proteomes" id="UP001165740">
    <property type="component" value="Chromosome 3"/>
</dbReference>
<keyword evidence="10" id="KW-1185">Reference proteome</keyword>
<dbReference type="SUPFAM" id="SSF48264">
    <property type="entry name" value="Cytochrome P450"/>
    <property type="match status" value="1"/>
</dbReference>
<evidence type="ECO:0000256" key="6">
    <source>
        <dbReference type="ARBA" id="ARBA00023033"/>
    </source>
</evidence>
<dbReference type="PANTHER" id="PTHR24300:SF403">
    <property type="entry name" value="CYTOCHROME P450 306A1"/>
    <property type="match status" value="1"/>
</dbReference>
<evidence type="ECO:0000256" key="9">
    <source>
        <dbReference type="SAM" id="Phobius"/>
    </source>
</evidence>
<reference evidence="11" key="1">
    <citation type="submission" date="2025-08" db="UniProtKB">
        <authorList>
            <consortium name="RefSeq"/>
        </authorList>
    </citation>
    <scope>IDENTIFICATION</scope>
</reference>
<name>A0A9W2ZUL9_BIOGL</name>
<dbReference type="OrthoDB" id="2789670at2759"/>
<dbReference type="GO" id="GO:0008395">
    <property type="term" value="F:steroid hydroxylase activity"/>
    <property type="evidence" value="ECO:0007669"/>
    <property type="project" value="TreeGrafter"/>
</dbReference>
<evidence type="ECO:0000256" key="1">
    <source>
        <dbReference type="ARBA" id="ARBA00001971"/>
    </source>
</evidence>
<keyword evidence="9" id="KW-0812">Transmembrane</keyword>
<dbReference type="GO" id="GO:0005506">
    <property type="term" value="F:iron ion binding"/>
    <property type="evidence" value="ECO:0007669"/>
    <property type="project" value="InterPro"/>
</dbReference>
<evidence type="ECO:0000256" key="8">
    <source>
        <dbReference type="RuleBase" id="RU000461"/>
    </source>
</evidence>
<feature type="transmembrane region" description="Helical" evidence="9">
    <location>
        <begin position="204"/>
        <end position="223"/>
    </location>
</feature>
<accession>A0A9W2ZUL9</accession>
<keyword evidence="7 8" id="KW-0349">Heme</keyword>
<proteinExistence type="inferred from homology"/>
<dbReference type="PANTHER" id="PTHR24300">
    <property type="entry name" value="CYTOCHROME P450 508A4-RELATED"/>
    <property type="match status" value="1"/>
</dbReference>
<dbReference type="InterPro" id="IPR050182">
    <property type="entry name" value="Cytochrome_P450_fam2"/>
</dbReference>
<keyword evidence="9" id="KW-1133">Transmembrane helix</keyword>
<dbReference type="FunFam" id="1.10.630.10:FF:000036">
    <property type="entry name" value="CYtochrome P450 family"/>
    <property type="match status" value="1"/>
</dbReference>
<dbReference type="Gene3D" id="1.10.630.10">
    <property type="entry name" value="Cytochrome P450"/>
    <property type="match status" value="1"/>
</dbReference>
<dbReference type="Pfam" id="PF00067">
    <property type="entry name" value="p450"/>
    <property type="match status" value="1"/>
</dbReference>
<dbReference type="PRINTS" id="PR00463">
    <property type="entry name" value="EP450I"/>
</dbReference>
<dbReference type="PROSITE" id="PS00086">
    <property type="entry name" value="CYTOCHROME_P450"/>
    <property type="match status" value="1"/>
</dbReference>
<keyword evidence="5 7" id="KW-0408">Iron</keyword>
<dbReference type="AlphaFoldDB" id="A0A9W2ZUL9"/>
<evidence type="ECO:0000256" key="3">
    <source>
        <dbReference type="ARBA" id="ARBA00022723"/>
    </source>
</evidence>
<dbReference type="GO" id="GO:0006082">
    <property type="term" value="P:organic acid metabolic process"/>
    <property type="evidence" value="ECO:0007669"/>
    <property type="project" value="TreeGrafter"/>
</dbReference>
<comment type="cofactor">
    <cofactor evidence="1 7">
        <name>heme</name>
        <dbReference type="ChEBI" id="CHEBI:30413"/>
    </cofactor>
</comment>
<dbReference type="GO" id="GO:0016712">
    <property type="term" value="F:oxidoreductase activity, acting on paired donors, with incorporation or reduction of molecular oxygen, reduced flavin or flavoprotein as one donor, and incorporation of one atom of oxygen"/>
    <property type="evidence" value="ECO:0007669"/>
    <property type="project" value="TreeGrafter"/>
</dbReference>
<evidence type="ECO:0000313" key="11">
    <source>
        <dbReference type="RefSeq" id="XP_055878584.1"/>
    </source>
</evidence>
<protein>
    <submittedName>
        <fullName evidence="11">Cytochrome P450 2J6-like</fullName>
    </submittedName>
</protein>
<evidence type="ECO:0000256" key="7">
    <source>
        <dbReference type="PIRSR" id="PIRSR602401-1"/>
    </source>
</evidence>
<feature type="transmembrane region" description="Helical" evidence="9">
    <location>
        <begin position="6"/>
        <end position="24"/>
    </location>
</feature>
<evidence type="ECO:0000256" key="5">
    <source>
        <dbReference type="ARBA" id="ARBA00023004"/>
    </source>
</evidence>
<dbReference type="PRINTS" id="PR00385">
    <property type="entry name" value="P450"/>
</dbReference>
<comment type="similarity">
    <text evidence="2 8">Belongs to the cytochrome P450 family.</text>
</comment>
<dbReference type="InterPro" id="IPR036396">
    <property type="entry name" value="Cyt_P450_sf"/>
</dbReference>
<dbReference type="GO" id="GO:0005737">
    <property type="term" value="C:cytoplasm"/>
    <property type="evidence" value="ECO:0007669"/>
    <property type="project" value="TreeGrafter"/>
</dbReference>
<keyword evidence="3 7" id="KW-0479">Metal-binding</keyword>
<keyword evidence="4 8" id="KW-0560">Oxidoreductase</keyword>